<reference evidence="4" key="1">
    <citation type="submission" date="2021-01" db="EMBL/GenBank/DDBJ databases">
        <authorList>
            <person name="Corre E."/>
            <person name="Pelletier E."/>
            <person name="Niang G."/>
            <person name="Scheremetjew M."/>
            <person name="Finn R."/>
            <person name="Kale V."/>
            <person name="Holt S."/>
            <person name="Cochrane G."/>
            <person name="Meng A."/>
            <person name="Brown T."/>
            <person name="Cohen L."/>
        </authorList>
    </citation>
    <scope>NUCLEOTIDE SEQUENCE</scope>
    <source>
        <strain evidence="4">CCMP1897</strain>
    </source>
</reference>
<organism evidence="4">
    <name type="scientific">Picocystis salinarum</name>
    <dbReference type="NCBI Taxonomy" id="88271"/>
    <lineage>
        <taxon>Eukaryota</taxon>
        <taxon>Viridiplantae</taxon>
        <taxon>Chlorophyta</taxon>
        <taxon>Picocystophyceae</taxon>
        <taxon>Picocystales</taxon>
        <taxon>Picocystaceae</taxon>
        <taxon>Picocystis</taxon>
    </lineage>
</organism>
<feature type="compositionally biased region" description="Acidic residues" evidence="3">
    <location>
        <begin position="473"/>
        <end position="496"/>
    </location>
</feature>
<accession>A0A6U9RFR1</accession>
<evidence type="ECO:0000313" key="4">
    <source>
        <dbReference type="EMBL" id="CAE0611004.1"/>
    </source>
</evidence>
<dbReference type="InterPro" id="IPR007587">
    <property type="entry name" value="SAPS"/>
</dbReference>
<proteinExistence type="inferred from homology"/>
<dbReference type="PANTHER" id="PTHR12634">
    <property type="entry name" value="SIT4 YEAST -ASSOCIATING PROTEIN-RELATED"/>
    <property type="match status" value="1"/>
</dbReference>
<keyword evidence="2" id="KW-0131">Cell cycle</keyword>
<dbReference type="PANTHER" id="PTHR12634:SF8">
    <property type="entry name" value="FIERY MOUNTAIN, ISOFORM D"/>
    <property type="match status" value="1"/>
</dbReference>
<dbReference type="Pfam" id="PF04499">
    <property type="entry name" value="SAPS"/>
    <property type="match status" value="1"/>
</dbReference>
<dbReference type="Gene3D" id="1.25.10.10">
    <property type="entry name" value="Leucine-rich Repeat Variant"/>
    <property type="match status" value="1"/>
</dbReference>
<dbReference type="SUPFAM" id="SSF48371">
    <property type="entry name" value="ARM repeat"/>
    <property type="match status" value="1"/>
</dbReference>
<feature type="region of interest" description="Disordered" evidence="3">
    <location>
        <begin position="535"/>
        <end position="579"/>
    </location>
</feature>
<dbReference type="EMBL" id="HBIS01005360">
    <property type="protein sequence ID" value="CAE0611008.1"/>
    <property type="molecule type" value="Transcribed_RNA"/>
</dbReference>
<dbReference type="InterPro" id="IPR011989">
    <property type="entry name" value="ARM-like"/>
</dbReference>
<evidence type="ECO:0000256" key="3">
    <source>
        <dbReference type="SAM" id="MobiDB-lite"/>
    </source>
</evidence>
<feature type="region of interest" description="Disordered" evidence="3">
    <location>
        <begin position="458"/>
        <end position="516"/>
    </location>
</feature>
<feature type="compositionally biased region" description="Low complexity" evidence="3">
    <location>
        <begin position="501"/>
        <end position="511"/>
    </location>
</feature>
<evidence type="ECO:0000256" key="1">
    <source>
        <dbReference type="ARBA" id="ARBA00006180"/>
    </source>
</evidence>
<dbReference type="AlphaFoldDB" id="A0A6U9RFR1"/>
<evidence type="ECO:0000256" key="2">
    <source>
        <dbReference type="ARBA" id="ARBA00023306"/>
    </source>
</evidence>
<evidence type="ECO:0000313" key="5">
    <source>
        <dbReference type="EMBL" id="CAE0611008.1"/>
    </source>
</evidence>
<protein>
    <submittedName>
        <fullName evidence="4">Uncharacterized protein</fullName>
    </submittedName>
</protein>
<dbReference type="GO" id="GO:0019888">
    <property type="term" value="F:protein phosphatase regulator activity"/>
    <property type="evidence" value="ECO:0007669"/>
    <property type="project" value="TreeGrafter"/>
</dbReference>
<dbReference type="InterPro" id="IPR016024">
    <property type="entry name" value="ARM-type_fold"/>
</dbReference>
<comment type="similarity">
    <text evidence="1">Belongs to the SAPS family.</text>
</comment>
<name>A0A6U9RFR1_9CHLO</name>
<feature type="compositionally biased region" description="Polar residues" evidence="3">
    <location>
        <begin position="553"/>
        <end position="570"/>
    </location>
</feature>
<dbReference type="EMBL" id="HBIS01005356">
    <property type="protein sequence ID" value="CAE0611004.1"/>
    <property type="molecule type" value="Transcribed_RNA"/>
</dbReference>
<gene>
    <name evidence="4" type="ORF">PSAL00342_LOCUS4839</name>
    <name evidence="5" type="ORF">PSAL00342_LOCUS4843</name>
</gene>
<dbReference type="GO" id="GO:0019903">
    <property type="term" value="F:protein phosphatase binding"/>
    <property type="evidence" value="ECO:0007669"/>
    <property type="project" value="InterPro"/>
</dbReference>
<sequence length="596" mass="64920">MVRYLVQPQNDSDDMKVRYKYAFIACEIFSCEIDSIYSTLLEDEGLMQMLFAYLDNEVLPSALISGYFSRVVGCLLLRRTQDCMEYLKKNQSVLEKLVKHIASTSIADVLMRLVGADEQIMIYHPDAVYWLADTSLLEDIISCLAPGKSAQVYANATDVLCAIARTAPSPLSQQLNEAHNVLKLLDYAIQGEEKATGDCLTVLATMLGPKRMVVIGMGGMVGTMDMMDEDNISEVPQATVRAVCSRFSDLVALLAVKDKSKVAPTTYGILQPPLGIVRLRAVQFFSALLYSGEVDALEAAMKHKLVDKCLALMFQYPFNNTLHHEVEAILCFALDGGESYALQILDRKGCDLIGTLVTASETISPAPRSGDYNGRCKLPLRAGYMGHITRIANKLLSVTEQYDSVLVLLSKDDRWQSWMEGTLRPRNDVENVGSWQCGRPGAMDTGFDSGSFSSDLGLMTGMGSGLPDRYEQAMDEEEEEEEEEGNPLLQDEEEGDKDPSSADAADPLDPSTTDEDAAAILASLDLHSTAAALAARVSASAAVDGSPAPLAASQASVSPRRNVGTTSATEDQAPDVYNAHDYWKVELGGYEVPDDL</sequence>